<dbReference type="NCBIfam" id="TIGR00654">
    <property type="entry name" value="PhzF_family"/>
    <property type="match status" value="1"/>
</dbReference>
<dbReference type="Gene3D" id="3.10.310.10">
    <property type="entry name" value="Diaminopimelate Epimerase, Chain A, domain 1"/>
    <property type="match status" value="2"/>
</dbReference>
<dbReference type="EC" id="5.1.-.-" evidence="4"/>
<protein>
    <submittedName>
        <fullName evidence="4">Uncharacterized isomerase yddE</fullName>
        <ecNumber evidence="4">5.1.-.-</ecNumber>
    </submittedName>
</protein>
<sequence length="274" mass="29959">MSENYFHVDAFTGAGLRGNPAGVYLLKQPLETAQLQAIANELQLPETSFVWDDGDVLSIRWFTPHREVDLCGHGTLAAAHVMFNVVNPGLNDLRFRSASGELYVKRDSEEAERLILDFPSRAPQRVAPPAAVTQLLGVTPQETWQATALLAVLESEAQVRALQPDIPALIAAAGRAVIVTAPGETVDFVSRYFTLDGGEDPVTGSAHCTLMPYWSARLGRHTLRARQISARGGELFCRQHGERTLLGGHARIFLRGEILGEWPQHGRCCGARVT</sequence>
<evidence type="ECO:0000256" key="2">
    <source>
        <dbReference type="ARBA" id="ARBA00023235"/>
    </source>
</evidence>
<evidence type="ECO:0000256" key="1">
    <source>
        <dbReference type="ARBA" id="ARBA00008270"/>
    </source>
</evidence>
<name>A0A4V6JIV6_SERRU</name>
<proteinExistence type="inferred from homology"/>
<dbReference type="AlphaFoldDB" id="A0A4V6JIV6"/>
<dbReference type="Proteomes" id="UP000307968">
    <property type="component" value="Chromosome"/>
</dbReference>
<dbReference type="Pfam" id="PF02567">
    <property type="entry name" value="PhzC-PhzF"/>
    <property type="match status" value="1"/>
</dbReference>
<dbReference type="PIRSF" id="PIRSF016184">
    <property type="entry name" value="PhzC_PhzF"/>
    <property type="match status" value="1"/>
</dbReference>
<keyword evidence="2 4" id="KW-0413">Isomerase</keyword>
<organism evidence="4 5">
    <name type="scientific">Serratia rubidaea</name>
    <name type="common">Serratia marinorubra</name>
    <dbReference type="NCBI Taxonomy" id="61652"/>
    <lineage>
        <taxon>Bacteria</taxon>
        <taxon>Pseudomonadati</taxon>
        <taxon>Pseudomonadota</taxon>
        <taxon>Gammaproteobacteria</taxon>
        <taxon>Enterobacterales</taxon>
        <taxon>Yersiniaceae</taxon>
        <taxon>Serratia</taxon>
    </lineage>
</organism>
<evidence type="ECO:0000256" key="3">
    <source>
        <dbReference type="PIRSR" id="PIRSR016184-1"/>
    </source>
</evidence>
<dbReference type="GO" id="GO:0005737">
    <property type="term" value="C:cytoplasm"/>
    <property type="evidence" value="ECO:0007669"/>
    <property type="project" value="TreeGrafter"/>
</dbReference>
<dbReference type="EMBL" id="LR590463">
    <property type="protein sequence ID" value="VTP68113.1"/>
    <property type="molecule type" value="Genomic_DNA"/>
</dbReference>
<feature type="active site" evidence="3">
    <location>
        <position position="46"/>
    </location>
</feature>
<dbReference type="SUPFAM" id="SSF54506">
    <property type="entry name" value="Diaminopimelate epimerase-like"/>
    <property type="match status" value="1"/>
</dbReference>
<dbReference type="PANTHER" id="PTHR13774:SF17">
    <property type="entry name" value="PHENAZINE BIOSYNTHESIS-LIKE DOMAIN-CONTAINING PROTEIN"/>
    <property type="match status" value="1"/>
</dbReference>
<evidence type="ECO:0000313" key="5">
    <source>
        <dbReference type="Proteomes" id="UP000307968"/>
    </source>
</evidence>
<reference evidence="4 5" key="1">
    <citation type="submission" date="2019-05" db="EMBL/GenBank/DDBJ databases">
        <authorList>
            <consortium name="Pathogen Informatics"/>
        </authorList>
    </citation>
    <scope>NUCLEOTIDE SEQUENCE [LARGE SCALE GENOMIC DNA]</scope>
    <source>
        <strain evidence="4 5">NCTC12971</strain>
    </source>
</reference>
<gene>
    <name evidence="4" type="primary">yddE</name>
    <name evidence="4" type="ORF">NCTC12971_05458</name>
</gene>
<comment type="similarity">
    <text evidence="1">Belongs to the PhzF family.</text>
</comment>
<evidence type="ECO:0000313" key="4">
    <source>
        <dbReference type="EMBL" id="VTP68113.1"/>
    </source>
</evidence>
<dbReference type="InterPro" id="IPR003719">
    <property type="entry name" value="Phenazine_PhzF-like"/>
</dbReference>
<dbReference type="GO" id="GO:0016853">
    <property type="term" value="F:isomerase activity"/>
    <property type="evidence" value="ECO:0007669"/>
    <property type="project" value="UniProtKB-KW"/>
</dbReference>
<dbReference type="PANTHER" id="PTHR13774">
    <property type="entry name" value="PHENAZINE BIOSYNTHESIS PROTEIN"/>
    <property type="match status" value="1"/>
</dbReference>
<accession>A0A4V6JIV6</accession>